<dbReference type="RefSeq" id="WP_109725795.1">
    <property type="nucleotide sequence ID" value="NZ_QGDI01000003.1"/>
</dbReference>
<dbReference type="EMBL" id="QGDI01000003">
    <property type="protein sequence ID" value="PWJ14008.1"/>
    <property type="molecule type" value="Genomic_DNA"/>
</dbReference>
<protein>
    <submittedName>
        <fullName evidence="1">Uncharacterized protein</fullName>
    </submittedName>
</protein>
<comment type="caution">
    <text evidence="1">The sequence shown here is derived from an EMBL/GenBank/DDBJ whole genome shotgun (WGS) entry which is preliminary data.</text>
</comment>
<evidence type="ECO:0000313" key="2">
    <source>
        <dbReference type="Proteomes" id="UP000245720"/>
    </source>
</evidence>
<reference evidence="1 2" key="1">
    <citation type="submission" date="2018-05" db="EMBL/GenBank/DDBJ databases">
        <title>The Hungate 1000. A catalogue of reference genomes from the rumen microbiome.</title>
        <authorList>
            <person name="Kelly W."/>
        </authorList>
    </citation>
    <scope>NUCLEOTIDE SEQUENCE [LARGE SCALE GENOMIC DNA]</scope>
    <source>
        <strain evidence="1 2">SAb67</strain>
    </source>
</reference>
<proteinExistence type="predicted"/>
<gene>
    <name evidence="1" type="ORF">IE37_00940</name>
</gene>
<dbReference type="OrthoDB" id="1696709at2"/>
<dbReference type="Proteomes" id="UP000245720">
    <property type="component" value="Unassembled WGS sequence"/>
</dbReference>
<name>A0A315Y372_RUMFL</name>
<sequence>MNEIITPDEFAKALAEATRTMTEEVVEEMESGLVNIANNAVEELKRLSPVYKGSSKKLKKGDYRKKWKCIIEKERGVTRVTIYNAKGGLTHLLENGHVVRNGTKRVVGNADPIPHISIVNEHAEKELDKLMEGL</sequence>
<evidence type="ECO:0000313" key="1">
    <source>
        <dbReference type="EMBL" id="PWJ14008.1"/>
    </source>
</evidence>
<dbReference type="AlphaFoldDB" id="A0A315Y372"/>
<accession>A0A315Y372</accession>
<organism evidence="1 2">
    <name type="scientific">Ruminococcus flavefaciens</name>
    <dbReference type="NCBI Taxonomy" id="1265"/>
    <lineage>
        <taxon>Bacteria</taxon>
        <taxon>Bacillati</taxon>
        <taxon>Bacillota</taxon>
        <taxon>Clostridia</taxon>
        <taxon>Eubacteriales</taxon>
        <taxon>Oscillospiraceae</taxon>
        <taxon>Ruminococcus</taxon>
    </lineage>
</organism>